<dbReference type="AlphaFoldDB" id="A0AAV4ZXZ8"/>
<proteinExistence type="predicted"/>
<protein>
    <submittedName>
        <fullName evidence="1">Uncharacterized protein</fullName>
    </submittedName>
</protein>
<dbReference type="EMBL" id="BPWL01000002">
    <property type="protein sequence ID" value="GJJ07082.1"/>
    <property type="molecule type" value="Genomic_DNA"/>
</dbReference>
<accession>A0AAV4ZXZ8</accession>
<dbReference type="SUPFAM" id="SSF52540">
    <property type="entry name" value="P-loop containing nucleoside triphosphate hydrolases"/>
    <property type="match status" value="1"/>
</dbReference>
<sequence>MSTKIELTSKKNADLTQWEWLKGSKRRWEKAEPPVQEFYNKWRSSSGSALSQEINIGRIPQFRNAPKQFIVRDSYKTMFDHIWERAFQQPDTGVVLTGQPGVGKTYFLWYALIRFIKQGQPVALFTGDTLFLFYGNHVRSPKKTTPIYFPIPKEATDTTEHKPILFVLIDHDTSTSEPTPDLVYGEDIFPIQASPPNPQQFRRWAKRRNAGIWGLPLWNEAELNIAFRLQPKYPKFKTELEGGLTSSTGSSSTNPGVLEAKETLEKWVDKKNRFLQDLEKDDSSTKTAEIGSEEDEIYEVDMTSIDGAIEVLIHAAVRDSGPVARDVFESIFYPTGVATNRASAIASVTYEHLAELSRSFSADQTFPNQTISHRIIMVDPVTHSAPIPAYHRLHDEWKIDYRSVQIAREMSQKLEKEKDDRLAYFFDLFRSSGQSSTLASWILESIAHRTLRTDARQNLALVPMQGDLTVDAPVLTVNFEEDKSSNERLPAGNRRQISFRGPGFANPTTNKYYVPERLNSPLFDSFLVDRQENKLVLWVFQMTISCLHHGSREGYQSIRRIIESLKNPAGHDGDEKVKMEIWIC</sequence>
<reference evidence="1" key="1">
    <citation type="submission" date="2021-10" db="EMBL/GenBank/DDBJ databases">
        <title>De novo Genome Assembly of Clathrus columnatus (Basidiomycota, Fungi) Using Illumina and Nanopore Sequence Data.</title>
        <authorList>
            <person name="Ogiso-Tanaka E."/>
            <person name="Itagaki H."/>
            <person name="Hosoya T."/>
            <person name="Hosaka K."/>
        </authorList>
    </citation>
    <scope>NUCLEOTIDE SEQUENCE</scope>
    <source>
        <strain evidence="1">MO-923</strain>
    </source>
</reference>
<dbReference type="Proteomes" id="UP001050691">
    <property type="component" value="Unassembled WGS sequence"/>
</dbReference>
<gene>
    <name evidence="1" type="ORF">Clacol_001281</name>
</gene>
<keyword evidence="2" id="KW-1185">Reference proteome</keyword>
<dbReference type="PANTHER" id="PTHR33129">
    <property type="entry name" value="PROTEIN KINASE DOMAIN-CONTAINING PROTEIN-RELATED"/>
    <property type="match status" value="1"/>
</dbReference>
<dbReference type="PANTHER" id="PTHR33129:SF1">
    <property type="entry name" value="ATP-BINDING PROTEIN"/>
    <property type="match status" value="1"/>
</dbReference>
<dbReference type="InterPro" id="IPR027417">
    <property type="entry name" value="P-loop_NTPase"/>
</dbReference>
<dbReference type="InterPro" id="IPR052980">
    <property type="entry name" value="Crinkler_effector"/>
</dbReference>
<evidence type="ECO:0000313" key="1">
    <source>
        <dbReference type="EMBL" id="GJJ07082.1"/>
    </source>
</evidence>
<organism evidence="1 2">
    <name type="scientific">Clathrus columnatus</name>
    <dbReference type="NCBI Taxonomy" id="1419009"/>
    <lineage>
        <taxon>Eukaryota</taxon>
        <taxon>Fungi</taxon>
        <taxon>Dikarya</taxon>
        <taxon>Basidiomycota</taxon>
        <taxon>Agaricomycotina</taxon>
        <taxon>Agaricomycetes</taxon>
        <taxon>Phallomycetidae</taxon>
        <taxon>Phallales</taxon>
        <taxon>Clathraceae</taxon>
        <taxon>Clathrus</taxon>
    </lineage>
</organism>
<name>A0AAV4ZXZ8_9AGAM</name>
<evidence type="ECO:0000313" key="2">
    <source>
        <dbReference type="Proteomes" id="UP001050691"/>
    </source>
</evidence>
<dbReference type="Gene3D" id="3.40.50.300">
    <property type="entry name" value="P-loop containing nucleotide triphosphate hydrolases"/>
    <property type="match status" value="1"/>
</dbReference>
<comment type="caution">
    <text evidence="1">The sequence shown here is derived from an EMBL/GenBank/DDBJ whole genome shotgun (WGS) entry which is preliminary data.</text>
</comment>